<sequence length="596" mass="62379">MKSTSILLTGFLATLWTAAPTSAFFRMPCPGRLVDERADPIVSPGAMSGHVHSIAGGSGFGFNMTYQDARASSCSSCPIKADLSNYWVPHLYYRAQNGTYVQVPISGDGRGNLGGITVYYLQRPGANKDPLKAFPEGFRMLAGDPFRRNFTGDFAAQGVSYACLDYNGPARPETNGFPNYNCADGLRAQVFFPSCWDGKNLDSPDHKSHMSYPISGAYNDGVCPDTHPVHLVSIFYEVIFQTNLFADQWWDNKQPFVWAMGDPTGYGFHGDFVNGWDVNTLQYAVDHCLDNSGNIADCHAADGSQLFDLFTDEESKFCTLPAFIDETIGPVVNALPGCNPVTYGPEEATPSKCDNSAVITDAVLKNYYTDVTHSLGWEYVGCAFDDVSSRTLDGSNESQGDMTVEQCISFCSKAGYSYAGLEYSTQCYCGNSIAPAKAPIAGVVGGCLFPCGGNSTQMCGGSNALSVYRNCAGGSSCSNANIGAIEGAASVAGSGAVGKIASAPASASVATTSIAAGATSLVGATSSTAPAVADVVTSKTTFVGATSVPAATDIAVVTGGEEVVQVTSTITKTGHMKTVTVTVPGPTVIVTVTATV</sequence>
<feature type="chain" id="PRO_5001888408" evidence="1">
    <location>
        <begin position="24"/>
        <end position="596"/>
    </location>
</feature>
<feature type="signal peptide" evidence="1">
    <location>
        <begin position="1"/>
        <end position="23"/>
    </location>
</feature>
<name>A0A093VDI4_TALMA</name>
<dbReference type="SMART" id="SM00321">
    <property type="entry name" value="WSC"/>
    <property type="match status" value="1"/>
</dbReference>
<dbReference type="Pfam" id="PF09362">
    <property type="entry name" value="DUF1996"/>
    <property type="match status" value="1"/>
</dbReference>
<comment type="caution">
    <text evidence="3">The sequence shown here is derived from an EMBL/GenBank/DDBJ whole genome shotgun (WGS) entry which is preliminary data.</text>
</comment>
<dbReference type="Pfam" id="PF01822">
    <property type="entry name" value="WSC"/>
    <property type="match status" value="1"/>
</dbReference>
<feature type="domain" description="WSC" evidence="2">
    <location>
        <begin position="376"/>
        <end position="471"/>
    </location>
</feature>
<dbReference type="InterPro" id="IPR002889">
    <property type="entry name" value="WSC_carb-bd"/>
</dbReference>
<dbReference type="PANTHER" id="PTHR43662">
    <property type="match status" value="1"/>
</dbReference>
<accession>A0A093VDI4</accession>
<organism evidence="3">
    <name type="scientific">Talaromyces marneffei PM1</name>
    <dbReference type="NCBI Taxonomy" id="1077442"/>
    <lineage>
        <taxon>Eukaryota</taxon>
        <taxon>Fungi</taxon>
        <taxon>Dikarya</taxon>
        <taxon>Ascomycota</taxon>
        <taxon>Pezizomycotina</taxon>
        <taxon>Eurotiomycetes</taxon>
        <taxon>Eurotiomycetidae</taxon>
        <taxon>Eurotiales</taxon>
        <taxon>Trichocomaceae</taxon>
        <taxon>Talaromyces</taxon>
        <taxon>Talaromyces sect. Talaromyces</taxon>
    </lineage>
</organism>
<dbReference type="EMBL" id="JPOX01000013">
    <property type="protein sequence ID" value="KFX48004.1"/>
    <property type="molecule type" value="Genomic_DNA"/>
</dbReference>
<keyword evidence="1" id="KW-0732">Signal</keyword>
<evidence type="ECO:0000256" key="1">
    <source>
        <dbReference type="SAM" id="SignalP"/>
    </source>
</evidence>
<reference evidence="3" key="1">
    <citation type="journal article" date="2014" name="PLoS Genet.">
        <title>Signature Gene Expression Reveals Novel Clues to the Molecular Mechanisms of Dimorphic Transition in Penicillium marneffei.</title>
        <authorList>
            <person name="Yang E."/>
            <person name="Wang G."/>
            <person name="Cai J."/>
            <person name="Woo P.C."/>
            <person name="Lau S.K."/>
            <person name="Yuen K.-Y."/>
            <person name="Chow W.-N."/>
            <person name="Lin X."/>
        </authorList>
    </citation>
    <scope>NUCLEOTIDE SEQUENCE [LARGE SCALE GENOMIC DNA]</scope>
    <source>
        <strain evidence="3">PM1</strain>
    </source>
</reference>
<gene>
    <name evidence="3" type="ORF">GQ26_0130790</name>
</gene>
<dbReference type="PANTHER" id="PTHR43662:SF3">
    <property type="entry name" value="DOMAIN PROTEIN, PUTATIVE (AFU_ORTHOLOGUE AFUA_6G11970)-RELATED"/>
    <property type="match status" value="1"/>
</dbReference>
<dbReference type="PROSITE" id="PS51212">
    <property type="entry name" value="WSC"/>
    <property type="match status" value="1"/>
</dbReference>
<evidence type="ECO:0000313" key="3">
    <source>
        <dbReference type="EMBL" id="KFX48004.1"/>
    </source>
</evidence>
<dbReference type="InterPro" id="IPR018535">
    <property type="entry name" value="DUF1996"/>
</dbReference>
<evidence type="ECO:0000259" key="2">
    <source>
        <dbReference type="PROSITE" id="PS51212"/>
    </source>
</evidence>
<dbReference type="AlphaFoldDB" id="A0A093VDI4"/>
<dbReference type="HOGENOM" id="CLU_014722_3_2_1"/>
<protein>
    <submittedName>
        <fullName evidence="3">WSC domain-containing protein 2</fullName>
    </submittedName>
</protein>
<dbReference type="eggNOG" id="KOG4157">
    <property type="taxonomic scope" value="Eukaryota"/>
</dbReference>
<proteinExistence type="predicted"/>